<keyword evidence="1" id="KW-1133">Transmembrane helix</keyword>
<dbReference type="GeneID" id="70289022"/>
<keyword evidence="3" id="KW-1185">Reference proteome</keyword>
<evidence type="ECO:0000313" key="2">
    <source>
        <dbReference type="EMBL" id="KAG9258590.1"/>
    </source>
</evidence>
<name>A0A9P7ZVQ8_9HYPO</name>
<feature type="transmembrane region" description="Helical" evidence="1">
    <location>
        <begin position="150"/>
        <end position="173"/>
    </location>
</feature>
<keyword evidence="1" id="KW-0472">Membrane</keyword>
<dbReference type="EMBL" id="MU251243">
    <property type="protein sequence ID" value="KAG9258590.1"/>
    <property type="molecule type" value="Genomic_DNA"/>
</dbReference>
<evidence type="ECO:0000256" key="1">
    <source>
        <dbReference type="SAM" id="Phobius"/>
    </source>
</evidence>
<feature type="transmembrane region" description="Helical" evidence="1">
    <location>
        <begin position="208"/>
        <end position="228"/>
    </location>
</feature>
<protein>
    <submittedName>
        <fullName evidence="2">Uncharacterized protein</fullName>
    </submittedName>
</protein>
<comment type="caution">
    <text evidence="2">The sequence shown here is derived from an EMBL/GenBank/DDBJ whole genome shotgun (WGS) entry which is preliminary data.</text>
</comment>
<dbReference type="Proteomes" id="UP000887229">
    <property type="component" value="Unassembled WGS sequence"/>
</dbReference>
<proteinExistence type="predicted"/>
<organism evidence="2 3">
    <name type="scientific">Emericellopsis atlantica</name>
    <dbReference type="NCBI Taxonomy" id="2614577"/>
    <lineage>
        <taxon>Eukaryota</taxon>
        <taxon>Fungi</taxon>
        <taxon>Dikarya</taxon>
        <taxon>Ascomycota</taxon>
        <taxon>Pezizomycotina</taxon>
        <taxon>Sordariomycetes</taxon>
        <taxon>Hypocreomycetidae</taxon>
        <taxon>Hypocreales</taxon>
        <taxon>Bionectriaceae</taxon>
        <taxon>Emericellopsis</taxon>
    </lineage>
</organism>
<evidence type="ECO:0000313" key="3">
    <source>
        <dbReference type="Proteomes" id="UP000887229"/>
    </source>
</evidence>
<accession>A0A9P7ZVQ8</accession>
<reference evidence="2" key="1">
    <citation type="journal article" date="2021" name="IMA Fungus">
        <title>Genomic characterization of three marine fungi, including Emericellopsis atlantica sp. nov. with signatures of a generalist lifestyle and marine biomass degradation.</title>
        <authorList>
            <person name="Hagestad O.C."/>
            <person name="Hou L."/>
            <person name="Andersen J.H."/>
            <person name="Hansen E.H."/>
            <person name="Altermark B."/>
            <person name="Li C."/>
            <person name="Kuhnert E."/>
            <person name="Cox R.J."/>
            <person name="Crous P.W."/>
            <person name="Spatafora J.W."/>
            <person name="Lail K."/>
            <person name="Amirebrahimi M."/>
            <person name="Lipzen A."/>
            <person name="Pangilinan J."/>
            <person name="Andreopoulos W."/>
            <person name="Hayes R.D."/>
            <person name="Ng V."/>
            <person name="Grigoriev I.V."/>
            <person name="Jackson S.A."/>
            <person name="Sutton T.D.S."/>
            <person name="Dobson A.D.W."/>
            <person name="Rama T."/>
        </authorList>
    </citation>
    <scope>NUCLEOTIDE SEQUENCE</scope>
    <source>
        <strain evidence="2">TS7</strain>
    </source>
</reference>
<sequence length="268" mass="29726">MLRPSPQPNNLRHPLHQAVEENPKEKNLLAMPRDAELFKCLAQLLCVGTLGLVLTKTIGFAHSRFQGMKLDAELCKCLSQALDVVRLGLVWTRTMVLAHGFSLDKRVLVSSKGSRRFMTSTSVARQQRTVILARRGHEDRANANNIGGHVLVVVVVLVAISTWLLPLTVYATVRVAGTAPHVWLVLVHGALGRAFAGKQGLAVPLGKLRVHFVSTIWVVWVGVWLRIISIMRVGQEICFREAHHELMMEEVRSVLCCLCGLLCQLQVS</sequence>
<feature type="transmembrane region" description="Helical" evidence="1">
    <location>
        <begin position="41"/>
        <end position="61"/>
    </location>
</feature>
<keyword evidence="1" id="KW-0812">Transmembrane</keyword>
<dbReference type="RefSeq" id="XP_046122514.1">
    <property type="nucleotide sequence ID" value="XM_046258119.1"/>
</dbReference>
<gene>
    <name evidence="2" type="ORF">F5Z01DRAFT_203392</name>
</gene>
<dbReference type="AlphaFoldDB" id="A0A9P7ZVQ8"/>